<feature type="compositionally biased region" description="Basic residues" evidence="1">
    <location>
        <begin position="252"/>
        <end position="263"/>
    </location>
</feature>
<accession>A0A6A6ERE8</accession>
<dbReference type="Proteomes" id="UP000800200">
    <property type="component" value="Unassembled WGS sequence"/>
</dbReference>
<feature type="domain" description="Myb-like" evidence="2">
    <location>
        <begin position="363"/>
        <end position="411"/>
    </location>
</feature>
<proteinExistence type="predicted"/>
<dbReference type="CDD" id="cd00167">
    <property type="entry name" value="SANT"/>
    <property type="match status" value="1"/>
</dbReference>
<dbReference type="Pfam" id="PF13921">
    <property type="entry name" value="Myb_DNA-bind_6"/>
    <property type="match status" value="1"/>
</dbReference>
<keyword evidence="4" id="KW-1185">Reference proteome</keyword>
<organism evidence="3 4">
    <name type="scientific">Zopfia rhizophila CBS 207.26</name>
    <dbReference type="NCBI Taxonomy" id="1314779"/>
    <lineage>
        <taxon>Eukaryota</taxon>
        <taxon>Fungi</taxon>
        <taxon>Dikarya</taxon>
        <taxon>Ascomycota</taxon>
        <taxon>Pezizomycotina</taxon>
        <taxon>Dothideomycetes</taxon>
        <taxon>Dothideomycetes incertae sedis</taxon>
        <taxon>Zopfiaceae</taxon>
        <taxon>Zopfia</taxon>
    </lineage>
</organism>
<feature type="compositionally biased region" description="Basic and acidic residues" evidence="1">
    <location>
        <begin position="118"/>
        <end position="130"/>
    </location>
</feature>
<evidence type="ECO:0000313" key="3">
    <source>
        <dbReference type="EMBL" id="KAF2194757.1"/>
    </source>
</evidence>
<feature type="region of interest" description="Disordered" evidence="1">
    <location>
        <begin position="1"/>
        <end position="305"/>
    </location>
</feature>
<reference evidence="3" key="1">
    <citation type="journal article" date="2020" name="Stud. Mycol.">
        <title>101 Dothideomycetes genomes: a test case for predicting lifestyles and emergence of pathogens.</title>
        <authorList>
            <person name="Haridas S."/>
            <person name="Albert R."/>
            <person name="Binder M."/>
            <person name="Bloem J."/>
            <person name="Labutti K."/>
            <person name="Salamov A."/>
            <person name="Andreopoulos B."/>
            <person name="Baker S."/>
            <person name="Barry K."/>
            <person name="Bills G."/>
            <person name="Bluhm B."/>
            <person name="Cannon C."/>
            <person name="Castanera R."/>
            <person name="Culley D."/>
            <person name="Daum C."/>
            <person name="Ezra D."/>
            <person name="Gonzalez J."/>
            <person name="Henrissat B."/>
            <person name="Kuo A."/>
            <person name="Liang C."/>
            <person name="Lipzen A."/>
            <person name="Lutzoni F."/>
            <person name="Magnuson J."/>
            <person name="Mondo S."/>
            <person name="Nolan M."/>
            <person name="Ohm R."/>
            <person name="Pangilinan J."/>
            <person name="Park H.-J."/>
            <person name="Ramirez L."/>
            <person name="Alfaro M."/>
            <person name="Sun H."/>
            <person name="Tritt A."/>
            <person name="Yoshinaga Y."/>
            <person name="Zwiers L.-H."/>
            <person name="Turgeon B."/>
            <person name="Goodwin S."/>
            <person name="Spatafora J."/>
            <person name="Crous P."/>
            <person name="Grigoriev I."/>
        </authorList>
    </citation>
    <scope>NUCLEOTIDE SEQUENCE</scope>
    <source>
        <strain evidence="3">CBS 207.26</strain>
    </source>
</reference>
<dbReference type="SMART" id="SM00717">
    <property type="entry name" value="SANT"/>
    <property type="match status" value="1"/>
</dbReference>
<feature type="compositionally biased region" description="Basic residues" evidence="1">
    <location>
        <begin position="283"/>
        <end position="296"/>
    </location>
</feature>
<feature type="compositionally biased region" description="Polar residues" evidence="1">
    <location>
        <begin position="131"/>
        <end position="145"/>
    </location>
</feature>
<dbReference type="InterPro" id="IPR001005">
    <property type="entry name" value="SANT/Myb"/>
</dbReference>
<dbReference type="Gene3D" id="1.10.10.60">
    <property type="entry name" value="Homeodomain-like"/>
    <property type="match status" value="1"/>
</dbReference>
<feature type="compositionally biased region" description="Basic residues" evidence="1">
    <location>
        <begin position="84"/>
        <end position="93"/>
    </location>
</feature>
<gene>
    <name evidence="3" type="ORF">K469DRAFT_132937</name>
</gene>
<dbReference type="EMBL" id="ML994611">
    <property type="protein sequence ID" value="KAF2194757.1"/>
    <property type="molecule type" value="Genomic_DNA"/>
</dbReference>
<feature type="compositionally biased region" description="Polar residues" evidence="1">
    <location>
        <begin position="239"/>
        <end position="249"/>
    </location>
</feature>
<sequence>MSALECLSGESTPAGPEDVINSEIVEGAGIQGSTPTRRERVYTGGELSSTPKKRKLDQLNRPEDVNYNSDASARDGKEVGQSLRARKQRKSPTSHKNSLLDSQLPQEGTYRNSGNNNHDIKENRIEDERTVSTTPRASPSHQEPTSFRDMGPSHDEVGDGSHNHSLDGLIDDSTEEEEEEEDGSGSGGDDNDDDNKDESNDGDGDEDEKEDSSSDSEDDKDDGNNGGRKGQRYAERQRFSTSIRGSTASKRAVQRHPQQHRHSTSSVHESDRSTTYTSNLHKPLAHPKRSPRRARKPSLTDCLPESEGALKEASCANKGEWPIQGFLRRKRNGLYAMEFSLDHHHHQLPPPVDFVRQAQRLRPRPRFTAEEDALLIELKEEQNLLWERIRKHFPGRTVGSLQVHYSTKLKDKTAVRKRR</sequence>
<feature type="compositionally biased region" description="Basic and acidic residues" evidence="1">
    <location>
        <begin position="151"/>
        <end position="165"/>
    </location>
</feature>
<name>A0A6A6ERE8_9PEZI</name>
<dbReference type="AlphaFoldDB" id="A0A6A6ERE8"/>
<protein>
    <recommendedName>
        <fullName evidence="2">Myb-like domain-containing protein</fullName>
    </recommendedName>
</protein>
<evidence type="ECO:0000259" key="2">
    <source>
        <dbReference type="SMART" id="SM00717"/>
    </source>
</evidence>
<dbReference type="OrthoDB" id="2143914at2759"/>
<evidence type="ECO:0000256" key="1">
    <source>
        <dbReference type="SAM" id="MobiDB-lite"/>
    </source>
</evidence>
<dbReference type="InterPro" id="IPR009057">
    <property type="entry name" value="Homeodomain-like_sf"/>
</dbReference>
<evidence type="ECO:0000313" key="4">
    <source>
        <dbReference type="Proteomes" id="UP000800200"/>
    </source>
</evidence>
<feature type="compositionally biased region" description="Acidic residues" evidence="1">
    <location>
        <begin position="169"/>
        <end position="221"/>
    </location>
</feature>
<feature type="compositionally biased region" description="Polar residues" evidence="1">
    <location>
        <begin position="94"/>
        <end position="117"/>
    </location>
</feature>
<dbReference type="SUPFAM" id="SSF46689">
    <property type="entry name" value="Homeodomain-like"/>
    <property type="match status" value="1"/>
</dbReference>